<dbReference type="KEGG" id="mdb:OVN18_09240"/>
<keyword evidence="1" id="KW-0812">Transmembrane</keyword>
<evidence type="ECO:0000313" key="2">
    <source>
        <dbReference type="EMBL" id="WAB80749.1"/>
    </source>
</evidence>
<dbReference type="EMBL" id="CP113089">
    <property type="protein sequence ID" value="WAB80749.1"/>
    <property type="molecule type" value="Genomic_DNA"/>
</dbReference>
<feature type="transmembrane region" description="Helical" evidence="1">
    <location>
        <begin position="36"/>
        <end position="54"/>
    </location>
</feature>
<proteinExistence type="predicted"/>
<dbReference type="RefSeq" id="WP_267780443.1">
    <property type="nucleotide sequence ID" value="NZ_CP113089.1"/>
</dbReference>
<dbReference type="AlphaFoldDB" id="A0A9E8S8B2"/>
<accession>A0A9E8S8B2</accession>
<gene>
    <name evidence="2" type="ORF">OVN18_09240</name>
</gene>
<keyword evidence="1" id="KW-0472">Membrane</keyword>
<dbReference type="Proteomes" id="UP001164706">
    <property type="component" value="Chromosome"/>
</dbReference>
<keyword evidence="3" id="KW-1185">Reference proteome</keyword>
<sequence length="102" mass="10218">MTHPLHRAMAALGLALVAVVAGQLMASSLGAPVAATAAIGAAMLLGALLARTLARAATSRQLTVGHRARAHREPVSRIVEPAHPLTAGRPLCRAPAAALPAA</sequence>
<name>A0A9E8S8B2_9MICO</name>
<keyword evidence="1" id="KW-1133">Transmembrane helix</keyword>
<reference evidence="2" key="1">
    <citation type="submission" date="2022-11" db="EMBL/GenBank/DDBJ databases">
        <title>Description of Microcella daejonensis nov. sp, isolated from riverside soil.</title>
        <authorList>
            <person name="Molina K.M."/>
            <person name="Kim S.B."/>
        </authorList>
    </citation>
    <scope>NUCLEOTIDE SEQUENCE</scope>
    <source>
        <strain evidence="2">MMS21-STM12</strain>
    </source>
</reference>
<evidence type="ECO:0000313" key="3">
    <source>
        <dbReference type="Proteomes" id="UP001164706"/>
    </source>
</evidence>
<organism evidence="2 3">
    <name type="scientific">Microcella daejeonensis</name>
    <dbReference type="NCBI Taxonomy" id="2994971"/>
    <lineage>
        <taxon>Bacteria</taxon>
        <taxon>Bacillati</taxon>
        <taxon>Actinomycetota</taxon>
        <taxon>Actinomycetes</taxon>
        <taxon>Micrococcales</taxon>
        <taxon>Microbacteriaceae</taxon>
        <taxon>Microcella</taxon>
    </lineage>
</organism>
<protein>
    <submittedName>
        <fullName evidence="2">Uncharacterized protein</fullName>
    </submittedName>
</protein>
<evidence type="ECO:0000256" key="1">
    <source>
        <dbReference type="SAM" id="Phobius"/>
    </source>
</evidence>